<evidence type="ECO:0000313" key="2">
    <source>
        <dbReference type="EMBL" id="RNF07273.1"/>
    </source>
</evidence>
<evidence type="ECO:0000256" key="1">
    <source>
        <dbReference type="SAM" id="MobiDB-lite"/>
    </source>
</evidence>
<comment type="caution">
    <text evidence="2">The sequence shown here is derived from an EMBL/GenBank/DDBJ whole genome shotgun (WGS) entry which is preliminary data.</text>
</comment>
<gene>
    <name evidence="2" type="ORF">TraAM80_03395</name>
</gene>
<name>A0A3R7KIS5_TRYRA</name>
<evidence type="ECO:0000313" key="3">
    <source>
        <dbReference type="Proteomes" id="UP000283634"/>
    </source>
</evidence>
<dbReference type="EMBL" id="MKGL01000090">
    <property type="protein sequence ID" value="RNF07273.1"/>
    <property type="molecule type" value="Genomic_DNA"/>
</dbReference>
<organism evidence="2 3">
    <name type="scientific">Trypanosoma rangeli</name>
    <dbReference type="NCBI Taxonomy" id="5698"/>
    <lineage>
        <taxon>Eukaryota</taxon>
        <taxon>Discoba</taxon>
        <taxon>Euglenozoa</taxon>
        <taxon>Kinetoplastea</taxon>
        <taxon>Metakinetoplastina</taxon>
        <taxon>Trypanosomatida</taxon>
        <taxon>Trypanosomatidae</taxon>
        <taxon>Trypanosoma</taxon>
        <taxon>Herpetosoma</taxon>
    </lineage>
</organism>
<dbReference type="InterPro" id="IPR036872">
    <property type="entry name" value="CH_dom_sf"/>
</dbReference>
<dbReference type="InterPro" id="IPR027328">
    <property type="entry name" value="MAPRE"/>
</dbReference>
<dbReference type="AlphaFoldDB" id="A0A3R7KIS5"/>
<protein>
    <recommendedName>
        <fullName evidence="4">Calponin-homology (CH) domain-containing protein</fullName>
    </recommendedName>
</protein>
<dbReference type="PANTHER" id="PTHR10623">
    <property type="entry name" value="MICROTUBULE-ASSOCIATED PROTEIN RP/EB FAMILY MEMBER"/>
    <property type="match status" value="1"/>
</dbReference>
<dbReference type="OrthoDB" id="2119228at2759"/>
<dbReference type="Proteomes" id="UP000283634">
    <property type="component" value="Unassembled WGS sequence"/>
</dbReference>
<dbReference type="GeneID" id="40327328"/>
<keyword evidence="3" id="KW-1185">Reference proteome</keyword>
<sequence>MYGTSATSQPSGRGDLLLWINSVCTAQYPNVESLRDGVAYCTIVDAAASRVAENCTALRLPEANVAQTRAKRAARLLSRVEWSVTTVTCINQDPSSDTMQERGYCEKNMQTLQLMLRGCVPPEFSLEVDVSRLAAGKLQEHIMLLKWMYRFLKKMLSTYSRSALERRANTSEGGGYIEGVRLTRAMKLQQKMVREKYGGPNVLGSSPENETKNTELLTSVGEYSAAPEFTEAKNNKQITQYASFSTTESGAVEGIKNLTDTLLKPQQRHRDKTGSCNLHTSKRSSKLNGEPCGSDFPSNVCVESLSFCVPEEYVAMLEDLRQEVEFYEAVVLATHGRHQRCLTGFKDGQDGSFAEERSSDEGPLAKRTSIISLEQLGLLLEERDKLWQTLQVLQDVLVRNACDEEEGSGSANSALPLVRKIMLALSPL</sequence>
<dbReference type="RefSeq" id="XP_029239735.1">
    <property type="nucleotide sequence ID" value="XM_029380369.1"/>
</dbReference>
<evidence type="ECO:0008006" key="4">
    <source>
        <dbReference type="Google" id="ProtNLM"/>
    </source>
</evidence>
<feature type="region of interest" description="Disordered" evidence="1">
    <location>
        <begin position="260"/>
        <end position="289"/>
    </location>
</feature>
<dbReference type="VEuPathDB" id="TriTrypDB:TRSC58_03153"/>
<reference evidence="2 3" key="1">
    <citation type="journal article" date="2018" name="BMC Genomics">
        <title>Genomic comparison of Trypanosoma conorhini and Trypanosoma rangeli to Trypanosoma cruzi strains of high and low virulence.</title>
        <authorList>
            <person name="Bradwell K.R."/>
            <person name="Koparde V.N."/>
            <person name="Matveyev A.V."/>
            <person name="Serrano M.G."/>
            <person name="Alves J.M."/>
            <person name="Parikh H."/>
            <person name="Huang B."/>
            <person name="Lee V."/>
            <person name="Espinosa-Alvarez O."/>
            <person name="Ortiz P.A."/>
            <person name="Costa-Martins A.G."/>
            <person name="Teixeira M.M."/>
            <person name="Buck G.A."/>
        </authorList>
    </citation>
    <scope>NUCLEOTIDE SEQUENCE [LARGE SCALE GENOMIC DNA]</scope>
    <source>
        <strain evidence="2 3">AM80</strain>
    </source>
</reference>
<accession>A0A3R7KIS5</accession>
<dbReference type="SUPFAM" id="SSF47576">
    <property type="entry name" value="Calponin-homology domain, CH-domain"/>
    <property type="match status" value="1"/>
</dbReference>
<dbReference type="OMA" id="CANQDPS"/>
<proteinExistence type="predicted"/>
<dbReference type="GO" id="GO:0008017">
    <property type="term" value="F:microtubule binding"/>
    <property type="evidence" value="ECO:0007669"/>
    <property type="project" value="InterPro"/>
</dbReference>
<dbReference type="Gene3D" id="1.10.418.10">
    <property type="entry name" value="Calponin-like domain"/>
    <property type="match status" value="2"/>
</dbReference>